<protein>
    <recommendedName>
        <fullName evidence="5">FAD-binding domain-containing protein</fullName>
    </recommendedName>
</protein>
<dbReference type="InterPro" id="IPR002938">
    <property type="entry name" value="FAD-bd"/>
</dbReference>
<evidence type="ECO:0000313" key="7">
    <source>
        <dbReference type="Proteomes" id="UP000030651"/>
    </source>
</evidence>
<dbReference type="RefSeq" id="XP_007839254.1">
    <property type="nucleotide sequence ID" value="XM_007841063.1"/>
</dbReference>
<keyword evidence="3" id="KW-0274">FAD</keyword>
<dbReference type="Gene3D" id="3.30.9.10">
    <property type="entry name" value="D-Amino Acid Oxidase, subunit A, domain 2"/>
    <property type="match status" value="1"/>
</dbReference>
<evidence type="ECO:0000256" key="1">
    <source>
        <dbReference type="ARBA" id="ARBA00005179"/>
    </source>
</evidence>
<dbReference type="Proteomes" id="UP000030651">
    <property type="component" value="Unassembled WGS sequence"/>
</dbReference>
<dbReference type="PANTHER" id="PTHR46865">
    <property type="entry name" value="OXIDOREDUCTASE-RELATED"/>
    <property type="match status" value="1"/>
</dbReference>
<keyword evidence="2" id="KW-0285">Flavoprotein</keyword>
<dbReference type="Pfam" id="PF01494">
    <property type="entry name" value="FAD_binding_3"/>
    <property type="match status" value="1"/>
</dbReference>
<dbReference type="InterPro" id="IPR051704">
    <property type="entry name" value="FAD_aromatic-hydroxylase"/>
</dbReference>
<dbReference type="Gene3D" id="3.50.50.60">
    <property type="entry name" value="FAD/NAD(P)-binding domain"/>
    <property type="match status" value="1"/>
</dbReference>
<sequence length="431" mass="47404">MESEMPKLKVLISGGGVAGTALAFWLSKQGHDVTVVERFPALRTTGLQVDLRGHGVEVLRRMGLEQAYRAASPPEQGLQVVDTRGWRRAYFPANRTGEGAQSFTTDWEIMRGDLCRIMYDAAKDRTRYIFGTSIDGFDQEQDGPVHVQSSDGQKDTFDLVVGADGQGSRFRKMMVGPGGEDGLRPIPGQHIAYFTVARPVQDGEEYMATQYMATGRRGIMTRRSHPDKLQVYIGCTSTADELKNIRRGDVPAEKEAMARVFHGAGWRSDDLVKDMMAAEDFYCERMGVVKLDKWYKGRTALVGDAAYCPSANTGMGTTSALVGAYILAGEIGRHCGMPSLHERSGSDRKGSSATSAVTAALEAYDCKLRPFMDQVQEGVLENKAGMMLPSSSVGVGLANLFLGIASLLRLNIFSWFLKEEVKDWDLPDYDY</sequence>
<dbReference type="InterPro" id="IPR036188">
    <property type="entry name" value="FAD/NAD-bd_sf"/>
</dbReference>
<dbReference type="eggNOG" id="ENOG502RXAX">
    <property type="taxonomic scope" value="Eukaryota"/>
</dbReference>
<organism evidence="6 7">
    <name type="scientific">Pestalotiopsis fici (strain W106-1 / CGMCC3.15140)</name>
    <dbReference type="NCBI Taxonomy" id="1229662"/>
    <lineage>
        <taxon>Eukaryota</taxon>
        <taxon>Fungi</taxon>
        <taxon>Dikarya</taxon>
        <taxon>Ascomycota</taxon>
        <taxon>Pezizomycotina</taxon>
        <taxon>Sordariomycetes</taxon>
        <taxon>Xylariomycetidae</taxon>
        <taxon>Amphisphaeriales</taxon>
        <taxon>Sporocadaceae</taxon>
        <taxon>Pestalotiopsis</taxon>
    </lineage>
</organism>
<evidence type="ECO:0000259" key="5">
    <source>
        <dbReference type="Pfam" id="PF01494"/>
    </source>
</evidence>
<dbReference type="GeneID" id="19277495"/>
<dbReference type="SUPFAM" id="SSF51905">
    <property type="entry name" value="FAD/NAD(P)-binding domain"/>
    <property type="match status" value="1"/>
</dbReference>
<dbReference type="GO" id="GO:0016491">
    <property type="term" value="F:oxidoreductase activity"/>
    <property type="evidence" value="ECO:0007669"/>
    <property type="project" value="UniProtKB-KW"/>
</dbReference>
<dbReference type="STRING" id="1229662.W3WNV1"/>
<dbReference type="HOGENOM" id="CLU_009665_1_1_1"/>
<dbReference type="AlphaFoldDB" id="W3WNV1"/>
<dbReference type="KEGG" id="pfy:PFICI_12482"/>
<evidence type="ECO:0000256" key="3">
    <source>
        <dbReference type="ARBA" id="ARBA00022827"/>
    </source>
</evidence>
<gene>
    <name evidence="6" type="ORF">PFICI_12482</name>
</gene>
<evidence type="ECO:0000256" key="4">
    <source>
        <dbReference type="ARBA" id="ARBA00023002"/>
    </source>
</evidence>
<keyword evidence="7" id="KW-1185">Reference proteome</keyword>
<dbReference type="GO" id="GO:0071949">
    <property type="term" value="F:FAD binding"/>
    <property type="evidence" value="ECO:0007669"/>
    <property type="project" value="InterPro"/>
</dbReference>
<evidence type="ECO:0000313" key="6">
    <source>
        <dbReference type="EMBL" id="ETS75538.1"/>
    </source>
</evidence>
<name>W3WNV1_PESFW</name>
<dbReference type="OrthoDB" id="655030at2759"/>
<comment type="pathway">
    <text evidence="1">Secondary metabolite biosynthesis.</text>
</comment>
<proteinExistence type="predicted"/>
<dbReference type="PRINTS" id="PR00420">
    <property type="entry name" value="RNGMNOXGNASE"/>
</dbReference>
<keyword evidence="4" id="KW-0560">Oxidoreductase</keyword>
<feature type="domain" description="FAD-binding" evidence="5">
    <location>
        <begin position="8"/>
        <end position="330"/>
    </location>
</feature>
<reference evidence="7" key="1">
    <citation type="journal article" date="2015" name="BMC Genomics">
        <title>Genomic and transcriptomic analysis of the endophytic fungus Pestalotiopsis fici reveals its lifestyle and high potential for synthesis of natural products.</title>
        <authorList>
            <person name="Wang X."/>
            <person name="Zhang X."/>
            <person name="Liu L."/>
            <person name="Xiang M."/>
            <person name="Wang W."/>
            <person name="Sun X."/>
            <person name="Che Y."/>
            <person name="Guo L."/>
            <person name="Liu G."/>
            <person name="Guo L."/>
            <person name="Wang C."/>
            <person name="Yin W.B."/>
            <person name="Stadler M."/>
            <person name="Zhang X."/>
            <person name="Liu X."/>
        </authorList>
    </citation>
    <scope>NUCLEOTIDE SEQUENCE [LARGE SCALE GENOMIC DNA]</scope>
    <source>
        <strain evidence="7">W106-1 / CGMCC3.15140</strain>
    </source>
</reference>
<dbReference type="PANTHER" id="PTHR46865:SF7">
    <property type="entry name" value="MONOOXYGENASE, PUTATIVE (AFU_ORTHOLOGUE AFUA_8G07040)-RELATED"/>
    <property type="match status" value="1"/>
</dbReference>
<dbReference type="OMA" id="YFTIPRP"/>
<dbReference type="EMBL" id="KI912118">
    <property type="protein sequence ID" value="ETS75538.1"/>
    <property type="molecule type" value="Genomic_DNA"/>
</dbReference>
<dbReference type="InParanoid" id="W3WNV1"/>
<accession>W3WNV1</accession>
<evidence type="ECO:0000256" key="2">
    <source>
        <dbReference type="ARBA" id="ARBA00022630"/>
    </source>
</evidence>